<feature type="compositionally biased region" description="Low complexity" evidence="1">
    <location>
        <begin position="683"/>
        <end position="703"/>
    </location>
</feature>
<organism evidence="3 4">
    <name type="scientific">Colocasia esculenta</name>
    <name type="common">Wild taro</name>
    <name type="synonym">Arum esculentum</name>
    <dbReference type="NCBI Taxonomy" id="4460"/>
    <lineage>
        <taxon>Eukaryota</taxon>
        <taxon>Viridiplantae</taxon>
        <taxon>Streptophyta</taxon>
        <taxon>Embryophyta</taxon>
        <taxon>Tracheophyta</taxon>
        <taxon>Spermatophyta</taxon>
        <taxon>Magnoliopsida</taxon>
        <taxon>Liliopsida</taxon>
        <taxon>Araceae</taxon>
        <taxon>Aroideae</taxon>
        <taxon>Colocasieae</taxon>
        <taxon>Colocasia</taxon>
    </lineage>
</organism>
<comment type="caution">
    <text evidence="3">The sequence shown here is derived from an EMBL/GenBank/DDBJ whole genome shotgun (WGS) entry which is preliminary data.</text>
</comment>
<dbReference type="EMBL" id="NMUH01000138">
    <property type="protein sequence ID" value="MQL72660.1"/>
    <property type="molecule type" value="Genomic_DNA"/>
</dbReference>
<gene>
    <name evidence="3" type="ORF">Taro_004979</name>
</gene>
<dbReference type="Proteomes" id="UP000652761">
    <property type="component" value="Unassembled WGS sequence"/>
</dbReference>
<evidence type="ECO:0000313" key="3">
    <source>
        <dbReference type="EMBL" id="MQL72660.1"/>
    </source>
</evidence>
<accession>A0A843TT82</accession>
<evidence type="ECO:0000313" key="4">
    <source>
        <dbReference type="Proteomes" id="UP000652761"/>
    </source>
</evidence>
<evidence type="ECO:0000256" key="1">
    <source>
        <dbReference type="SAM" id="MobiDB-lite"/>
    </source>
</evidence>
<feature type="region of interest" description="Disordered" evidence="1">
    <location>
        <begin position="414"/>
        <end position="436"/>
    </location>
</feature>
<feature type="domain" description="Putative plant transposon protein" evidence="2">
    <location>
        <begin position="3"/>
        <end position="180"/>
    </location>
</feature>
<dbReference type="InterPro" id="IPR046796">
    <property type="entry name" value="Transposase_32_dom"/>
</dbReference>
<feature type="region of interest" description="Disordered" evidence="1">
    <location>
        <begin position="366"/>
        <end position="385"/>
    </location>
</feature>
<reference evidence="3" key="1">
    <citation type="submission" date="2017-07" db="EMBL/GenBank/DDBJ databases">
        <title>Taro Niue Genome Assembly and Annotation.</title>
        <authorList>
            <person name="Atibalentja N."/>
            <person name="Keating K."/>
            <person name="Fields C.J."/>
        </authorList>
    </citation>
    <scope>NUCLEOTIDE SEQUENCE</scope>
    <source>
        <strain evidence="3">Niue_2</strain>
        <tissue evidence="3">Leaf</tissue>
    </source>
</reference>
<feature type="region of interest" description="Disordered" evidence="1">
    <location>
        <begin position="517"/>
        <end position="545"/>
    </location>
</feature>
<feature type="compositionally biased region" description="Low complexity" evidence="1">
    <location>
        <begin position="649"/>
        <end position="673"/>
    </location>
</feature>
<keyword evidence="4" id="KW-1185">Reference proteome</keyword>
<protein>
    <recommendedName>
        <fullName evidence="2">Putative plant transposon protein domain-containing protein</fullName>
    </recommendedName>
</protein>
<evidence type="ECO:0000259" key="2">
    <source>
        <dbReference type="Pfam" id="PF20167"/>
    </source>
</evidence>
<feature type="compositionally biased region" description="Basic residues" evidence="1">
    <location>
        <begin position="424"/>
        <end position="436"/>
    </location>
</feature>
<proteinExistence type="predicted"/>
<dbReference type="AlphaFoldDB" id="A0A843TT82"/>
<feature type="compositionally biased region" description="Low complexity" evidence="1">
    <location>
        <begin position="527"/>
        <end position="539"/>
    </location>
</feature>
<feature type="compositionally biased region" description="Pro residues" evidence="1">
    <location>
        <begin position="619"/>
        <end position="648"/>
    </location>
</feature>
<feature type="region of interest" description="Disordered" evidence="1">
    <location>
        <begin position="560"/>
        <end position="703"/>
    </location>
</feature>
<name>A0A843TT82_COLES</name>
<dbReference type="Pfam" id="PF20167">
    <property type="entry name" value="Transposase_32"/>
    <property type="match status" value="1"/>
</dbReference>
<sequence length="988" mass="108140">MDRLGWTKMATFSEVSYPDLVKAFYVCLKTKEDGTLTSMVKGTQSRVTRELLPSIFGVTTSGHSGVHTVDIQAKGLGIVGPEYKFKDGKLDINQLNAFNHLLHFIVCQILVPRSATFSTRTKADSDLMFWTIQNQEINLAKIIIERMKFASAHVWDKKSKLNVSLPYAYLLTKVFQHYGISVVGDVSEKMGQAIRSRNLRKSGFLVVNGVWSKTFVAEGEAIIGEAQEVQEEVGEAAVAATVQMVQEESPVAAPATIPAEESRAVVLSIPDQQEHIPSVQKEPEATAADVQVNAIASRIEDLLPEQIEPVGQYSEVVPPSSRVASVLRDVLDSIQSNLGGPVISDDQATEAVALGHTDEIIMEKAPSQEEQEDAHENVQVDDTPIQGEQGVEKEAAPQGEHTESVPMNIEENVESVERSERASSKRKRIAHKKPKKKQLKVNLKPIIKRLNEQGKSLTSLQSDIQSIIISQTSATNEIGALSTEVHNLRDDFKMFKQLCRWMKGEFDSVKKLISSRVQSSSAPPAHSPVEPVSSSGPSENEVERPSGPLIVEDVHVGNPSVAKLSEDPAGPSGPAIVDPVPAVESRPSGPPEEESGPSGPMESESELHRAEEEAVALAPPAPSPIQTPAPPSPPSSSTTPPAPQPFKQPLPRAISSPTPFPSHTSSSSASTNFIPPPPPFIEVPSASSSVGASSSSGPSSSGPADIPMFNNYQYINHLHEIQLGQFKQAIQALGSAAAHTEAIQVDFSSLQVSNSVFLPPLHSLVMESSVGSIIFERLARVMGRIHVQKGSVVAFNRFLFREYHLGHVSAEILAPLLSECERFSPADWARFYPLSAQQLSDLNESQAREGKPPLSAATFLDMNSIHLVNDPFQTWVEQYKVYVAMRLGLKQKQIFYPASMDQFHACANFWKISHFKTSFPRDQYADFLDEQLVLHHKRMAPTMGPSYSLAPGIFRLYFEQQEDKAWEVISHYTSLLSPAFYLPVPPQA</sequence>